<protein>
    <recommendedName>
        <fullName evidence="1">Mut7-C RNAse domain-containing protein</fullName>
    </recommendedName>
</protein>
<gene>
    <name evidence="2" type="ORF">ENO08_03430</name>
</gene>
<feature type="domain" description="Mut7-C RNAse" evidence="1">
    <location>
        <begin position="23"/>
        <end position="164"/>
    </location>
</feature>
<accession>A0A7V2AUJ3</accession>
<dbReference type="Proteomes" id="UP000886069">
    <property type="component" value="Unassembled WGS sequence"/>
</dbReference>
<dbReference type="PANTHER" id="PTHR39081">
    <property type="entry name" value="MUT7-C DOMAIN-CONTAINING PROTEIN"/>
    <property type="match status" value="1"/>
</dbReference>
<dbReference type="InterPro" id="IPR002782">
    <property type="entry name" value="Mut7-C_RNAse_dom"/>
</dbReference>
<proteinExistence type="predicted"/>
<evidence type="ECO:0000259" key="1">
    <source>
        <dbReference type="Pfam" id="PF01927"/>
    </source>
</evidence>
<name>A0A7V2AUJ3_UNCEI</name>
<comment type="caution">
    <text evidence="2">The sequence shown here is derived from an EMBL/GenBank/DDBJ whole genome shotgun (WGS) entry which is preliminary data.</text>
</comment>
<organism evidence="2">
    <name type="scientific">Eiseniibacteriota bacterium</name>
    <dbReference type="NCBI Taxonomy" id="2212470"/>
    <lineage>
        <taxon>Bacteria</taxon>
        <taxon>Candidatus Eiseniibacteriota</taxon>
    </lineage>
</organism>
<sequence>MLSRKNELFSTTPGRCPAAMKRRFLLDGMLGRLCRKMRMLGLDCELVAPGRSPCFLSDAGEGGRTAVTTATRALDRRGSPPVVLRRSGAAEMIAELFAAIGETPEFEPFTICLECNKPLREIAPEEAEPRVPPRIASEFREFRECAWCGRVYWKGSHYEAMEKQVEQILGRVK</sequence>
<dbReference type="Pfam" id="PF01927">
    <property type="entry name" value="Mut7-C"/>
    <property type="match status" value="1"/>
</dbReference>
<dbReference type="EMBL" id="DSEC01000243">
    <property type="protein sequence ID" value="HER43491.1"/>
    <property type="molecule type" value="Genomic_DNA"/>
</dbReference>
<dbReference type="PANTHER" id="PTHR39081:SF1">
    <property type="entry name" value="MUT7-C RNASE DOMAIN-CONTAINING PROTEIN"/>
    <property type="match status" value="1"/>
</dbReference>
<reference evidence="2" key="1">
    <citation type="journal article" date="2020" name="mSystems">
        <title>Genome- and Community-Level Interaction Insights into Carbon Utilization and Element Cycling Functions of Hydrothermarchaeota in Hydrothermal Sediment.</title>
        <authorList>
            <person name="Zhou Z."/>
            <person name="Liu Y."/>
            <person name="Xu W."/>
            <person name="Pan J."/>
            <person name="Luo Z.H."/>
            <person name="Li M."/>
        </authorList>
    </citation>
    <scope>NUCLEOTIDE SEQUENCE [LARGE SCALE GENOMIC DNA]</scope>
    <source>
        <strain evidence="2">SpSt-1233</strain>
    </source>
</reference>
<dbReference type="AlphaFoldDB" id="A0A7V2AUJ3"/>
<evidence type="ECO:0000313" key="2">
    <source>
        <dbReference type="EMBL" id="HER43491.1"/>
    </source>
</evidence>